<evidence type="ECO:0000256" key="3">
    <source>
        <dbReference type="ARBA" id="ARBA00022989"/>
    </source>
</evidence>
<keyword evidence="3 5" id="KW-1133">Transmembrane helix</keyword>
<comment type="caution">
    <text evidence="6">The sequence shown here is derived from an EMBL/GenBank/DDBJ whole genome shotgun (WGS) entry which is preliminary data.</text>
</comment>
<dbReference type="OrthoDB" id="796738at2"/>
<protein>
    <submittedName>
        <fullName evidence="6">DoxX family membrane protein</fullName>
    </submittedName>
</protein>
<evidence type="ECO:0000256" key="4">
    <source>
        <dbReference type="ARBA" id="ARBA00023136"/>
    </source>
</evidence>
<accession>A0A4U0F0A8</accession>
<feature type="transmembrane region" description="Helical" evidence="5">
    <location>
        <begin position="12"/>
        <end position="31"/>
    </location>
</feature>
<organism evidence="6 7">
    <name type="scientific">Pontimicrobium aquaticum</name>
    <dbReference type="NCBI Taxonomy" id="2565367"/>
    <lineage>
        <taxon>Bacteria</taxon>
        <taxon>Pseudomonadati</taxon>
        <taxon>Bacteroidota</taxon>
        <taxon>Flavobacteriia</taxon>
        <taxon>Flavobacteriales</taxon>
        <taxon>Flavobacteriaceae</taxon>
        <taxon>Pontimicrobium</taxon>
    </lineage>
</organism>
<feature type="transmembrane region" description="Helical" evidence="5">
    <location>
        <begin position="110"/>
        <end position="127"/>
    </location>
</feature>
<sequence>MNKTIIVHLNKQIAVLTLRFLLGFIFFFQGFGKVFKFGLENVYQNFFLSSYADIIPEFILYFTAYYTSLAELVGGALLIIGLKIDYTLYILASVLIIVTIGHGLKDPIWDLSHVMFRAILLISILLLPKKWDTISIDSLMTKK</sequence>
<reference evidence="6 7" key="1">
    <citation type="submission" date="2019-04" db="EMBL/GenBank/DDBJ databases">
        <title>Lacinutrix sp. nov., isolated from marine water.</title>
        <authorList>
            <person name="Kim W."/>
        </authorList>
    </citation>
    <scope>NUCLEOTIDE SEQUENCE [LARGE SCALE GENOMIC DNA]</scope>
    <source>
        <strain evidence="6 7">CAU 1491</strain>
    </source>
</reference>
<evidence type="ECO:0000313" key="7">
    <source>
        <dbReference type="Proteomes" id="UP000307657"/>
    </source>
</evidence>
<evidence type="ECO:0000256" key="5">
    <source>
        <dbReference type="SAM" id="Phobius"/>
    </source>
</evidence>
<evidence type="ECO:0000256" key="1">
    <source>
        <dbReference type="ARBA" id="ARBA00004141"/>
    </source>
</evidence>
<dbReference type="AlphaFoldDB" id="A0A4U0F0A8"/>
<proteinExistence type="predicted"/>
<dbReference type="Proteomes" id="UP000307657">
    <property type="component" value="Unassembled WGS sequence"/>
</dbReference>
<keyword evidence="2 5" id="KW-0812">Transmembrane</keyword>
<name>A0A4U0F0A8_9FLAO</name>
<keyword evidence="4 5" id="KW-0472">Membrane</keyword>
<keyword evidence="7" id="KW-1185">Reference proteome</keyword>
<dbReference type="InterPro" id="IPR032808">
    <property type="entry name" value="DoxX"/>
</dbReference>
<evidence type="ECO:0000313" key="6">
    <source>
        <dbReference type="EMBL" id="TJY37841.1"/>
    </source>
</evidence>
<feature type="transmembrane region" description="Helical" evidence="5">
    <location>
        <begin position="86"/>
        <end position="104"/>
    </location>
</feature>
<gene>
    <name evidence="6" type="ORF">E5167_00875</name>
</gene>
<dbReference type="GO" id="GO:0016020">
    <property type="term" value="C:membrane"/>
    <property type="evidence" value="ECO:0007669"/>
    <property type="project" value="UniProtKB-SubCell"/>
</dbReference>
<comment type="subcellular location">
    <subcellularLocation>
        <location evidence="1">Membrane</location>
        <topology evidence="1">Multi-pass membrane protein</topology>
    </subcellularLocation>
</comment>
<dbReference type="Pfam" id="PF07681">
    <property type="entry name" value="DoxX"/>
    <property type="match status" value="1"/>
</dbReference>
<evidence type="ECO:0000256" key="2">
    <source>
        <dbReference type="ARBA" id="ARBA00022692"/>
    </source>
</evidence>
<feature type="transmembrane region" description="Helical" evidence="5">
    <location>
        <begin position="58"/>
        <end position="79"/>
    </location>
</feature>
<dbReference type="EMBL" id="SUPL01000001">
    <property type="protein sequence ID" value="TJY37841.1"/>
    <property type="molecule type" value="Genomic_DNA"/>
</dbReference>